<evidence type="ECO:0000313" key="4">
    <source>
        <dbReference type="EMBL" id="KKK34177.1"/>
    </source>
</evidence>
<gene>
    <name evidence="4" type="ORF">WN59_10850</name>
</gene>
<dbReference type="SUPFAM" id="SSF54637">
    <property type="entry name" value="Thioesterase/thiol ester dehydrase-isomerase"/>
    <property type="match status" value="1"/>
</dbReference>
<evidence type="ECO:0000256" key="1">
    <source>
        <dbReference type="ARBA" id="ARBA00008324"/>
    </source>
</evidence>
<dbReference type="PANTHER" id="PTHR43240:SF5">
    <property type="entry name" value="1,4-DIHYDROXY-2-NAPHTHOYL-COA THIOESTERASE 1"/>
    <property type="match status" value="1"/>
</dbReference>
<dbReference type="InterPro" id="IPR003736">
    <property type="entry name" value="PAAI_dom"/>
</dbReference>
<dbReference type="OrthoDB" id="9798208at2"/>
<dbReference type="PANTHER" id="PTHR43240">
    <property type="entry name" value="1,4-DIHYDROXY-2-NAPHTHOYL-COA THIOESTERASE 1"/>
    <property type="match status" value="1"/>
</dbReference>
<accession>A0A0M2SMT0</accession>
<dbReference type="GO" id="GO:0061522">
    <property type="term" value="F:1,4-dihydroxy-2-naphthoyl-CoA thioesterase activity"/>
    <property type="evidence" value="ECO:0007669"/>
    <property type="project" value="TreeGrafter"/>
</dbReference>
<protein>
    <submittedName>
        <fullName evidence="4">Thioesterase</fullName>
    </submittedName>
</protein>
<feature type="domain" description="Thioesterase" evidence="3">
    <location>
        <begin position="37"/>
        <end position="114"/>
    </location>
</feature>
<dbReference type="InterPro" id="IPR006683">
    <property type="entry name" value="Thioestr_dom"/>
</dbReference>
<dbReference type="NCBIfam" id="TIGR00369">
    <property type="entry name" value="unchar_dom_1"/>
    <property type="match status" value="1"/>
</dbReference>
<dbReference type="CDD" id="cd03443">
    <property type="entry name" value="PaaI_thioesterase"/>
    <property type="match status" value="1"/>
</dbReference>
<evidence type="ECO:0000256" key="2">
    <source>
        <dbReference type="ARBA" id="ARBA00022801"/>
    </source>
</evidence>
<dbReference type="STRING" id="1432562.WN59_10850"/>
<sequence length="126" mass="13675">MNDMKGLIDVLGIRIVREEAGVMVMEMPVTEKVLQPYGYLHGGASVVLAESAASLGAARQIADDEITFGMEINANHLKTKQDGVITATAACRHKGRSSQIWEIELADETGDLVCLSRCTMAVKKKR</sequence>
<dbReference type="GO" id="GO:0005829">
    <property type="term" value="C:cytosol"/>
    <property type="evidence" value="ECO:0007669"/>
    <property type="project" value="TreeGrafter"/>
</dbReference>
<dbReference type="EMBL" id="LAYZ01000024">
    <property type="protein sequence ID" value="KKK34177.1"/>
    <property type="molecule type" value="Genomic_DNA"/>
</dbReference>
<name>A0A0M2SMT0_9STAP</name>
<dbReference type="PATRIC" id="fig|1432562.3.peg.2162"/>
<dbReference type="AlphaFoldDB" id="A0A0M2SMT0"/>
<comment type="caution">
    <text evidence="4">The sequence shown here is derived from an EMBL/GenBank/DDBJ whole genome shotgun (WGS) entry which is preliminary data.</text>
</comment>
<dbReference type="Gene3D" id="3.10.129.10">
    <property type="entry name" value="Hotdog Thioesterase"/>
    <property type="match status" value="1"/>
</dbReference>
<dbReference type="RefSeq" id="WP_046517305.1">
    <property type="nucleotide sequence ID" value="NZ_LAYZ01000024.1"/>
</dbReference>
<proteinExistence type="inferred from homology"/>
<evidence type="ECO:0000259" key="3">
    <source>
        <dbReference type="Pfam" id="PF03061"/>
    </source>
</evidence>
<reference evidence="4 5" key="1">
    <citation type="submission" date="2015-04" db="EMBL/GenBank/DDBJ databases">
        <title>Taxonomic description and genome sequence of Salinicoccus sediminis sp. nov., a novel hyper halotolerant bacterium isolated from marine sediment.</title>
        <authorList>
            <person name="Mathan Kumar R."/>
            <person name="Kaur G."/>
            <person name="Kumar N."/>
            <person name="Kumar A."/>
            <person name="Singh N.K."/>
            <person name="Kaur N."/>
            <person name="Mayilraj S."/>
        </authorList>
    </citation>
    <scope>NUCLEOTIDE SEQUENCE [LARGE SCALE GENOMIC DNA]</scope>
    <source>
        <strain evidence="4 5">SV-16</strain>
    </source>
</reference>
<organism evidence="4 5">
    <name type="scientific">Salinicoccus sediminis</name>
    <dbReference type="NCBI Taxonomy" id="1432562"/>
    <lineage>
        <taxon>Bacteria</taxon>
        <taxon>Bacillati</taxon>
        <taxon>Bacillota</taxon>
        <taxon>Bacilli</taxon>
        <taxon>Bacillales</taxon>
        <taxon>Staphylococcaceae</taxon>
        <taxon>Salinicoccus</taxon>
    </lineage>
</organism>
<dbReference type="Proteomes" id="UP000034287">
    <property type="component" value="Unassembled WGS sequence"/>
</dbReference>
<evidence type="ECO:0000313" key="5">
    <source>
        <dbReference type="Proteomes" id="UP000034287"/>
    </source>
</evidence>
<keyword evidence="2" id="KW-0378">Hydrolase</keyword>
<dbReference type="InterPro" id="IPR029069">
    <property type="entry name" value="HotDog_dom_sf"/>
</dbReference>
<comment type="similarity">
    <text evidence="1">Belongs to the thioesterase PaaI family.</text>
</comment>
<keyword evidence="5" id="KW-1185">Reference proteome</keyword>
<dbReference type="Pfam" id="PF03061">
    <property type="entry name" value="4HBT"/>
    <property type="match status" value="1"/>
</dbReference>